<keyword evidence="4" id="KW-1185">Reference proteome</keyword>
<gene>
    <name evidence="3" type="ORF">FLONG3_10608</name>
</gene>
<reference evidence="3 4" key="1">
    <citation type="journal article" date="2018" name="PLoS Pathog.">
        <title>Evolution of structural diversity of trichothecenes, a family of toxins produced by plant pathogenic and entomopathogenic fungi.</title>
        <authorList>
            <person name="Proctor R.H."/>
            <person name="McCormick S.P."/>
            <person name="Kim H.S."/>
            <person name="Cardoza R.E."/>
            <person name="Stanley A.M."/>
            <person name="Lindo L."/>
            <person name="Kelly A."/>
            <person name="Brown D.W."/>
            <person name="Lee T."/>
            <person name="Vaughan M.M."/>
            <person name="Alexander N.J."/>
            <person name="Busman M."/>
            <person name="Gutierrez S."/>
        </authorList>
    </citation>
    <scope>NUCLEOTIDE SEQUENCE [LARGE SCALE GENOMIC DNA]</scope>
    <source>
        <strain evidence="3 4">NRRL 20695</strain>
    </source>
</reference>
<organism evidence="3 4">
    <name type="scientific">Fusarium longipes</name>
    <dbReference type="NCBI Taxonomy" id="694270"/>
    <lineage>
        <taxon>Eukaryota</taxon>
        <taxon>Fungi</taxon>
        <taxon>Dikarya</taxon>
        <taxon>Ascomycota</taxon>
        <taxon>Pezizomycotina</taxon>
        <taxon>Sordariomycetes</taxon>
        <taxon>Hypocreomycetidae</taxon>
        <taxon>Hypocreales</taxon>
        <taxon>Nectriaceae</taxon>
        <taxon>Fusarium</taxon>
    </lineage>
</organism>
<dbReference type="SMART" id="SM00248">
    <property type="entry name" value="ANK"/>
    <property type="match status" value="2"/>
</dbReference>
<dbReference type="EMBL" id="PXOG01000317">
    <property type="protein sequence ID" value="RGP61242.1"/>
    <property type="molecule type" value="Genomic_DNA"/>
</dbReference>
<dbReference type="AlphaFoldDB" id="A0A395RMZ9"/>
<dbReference type="PROSITE" id="PS50297">
    <property type="entry name" value="ANK_REP_REGION"/>
    <property type="match status" value="1"/>
</dbReference>
<evidence type="ECO:0000313" key="3">
    <source>
        <dbReference type="EMBL" id="RGP61242.1"/>
    </source>
</evidence>
<evidence type="ECO:0000256" key="1">
    <source>
        <dbReference type="PROSITE-ProRule" id="PRU00023"/>
    </source>
</evidence>
<keyword evidence="1" id="KW-0040">ANK repeat</keyword>
<dbReference type="SUPFAM" id="SSF81383">
    <property type="entry name" value="F-box domain"/>
    <property type="match status" value="1"/>
</dbReference>
<comment type="caution">
    <text evidence="3">The sequence shown here is derived from an EMBL/GenBank/DDBJ whole genome shotgun (WGS) entry which is preliminary data.</text>
</comment>
<dbReference type="InterPro" id="IPR001810">
    <property type="entry name" value="F-box_dom"/>
</dbReference>
<protein>
    <recommendedName>
        <fullName evidence="2">F-box domain-containing protein</fullName>
    </recommendedName>
</protein>
<evidence type="ECO:0000259" key="2">
    <source>
        <dbReference type="PROSITE" id="PS50181"/>
    </source>
</evidence>
<name>A0A395RMZ9_9HYPO</name>
<accession>A0A395RMZ9</accession>
<dbReference type="InterPro" id="IPR036047">
    <property type="entry name" value="F-box-like_dom_sf"/>
</dbReference>
<dbReference type="InterPro" id="IPR002110">
    <property type="entry name" value="Ankyrin_rpt"/>
</dbReference>
<evidence type="ECO:0000313" key="4">
    <source>
        <dbReference type="Proteomes" id="UP000266234"/>
    </source>
</evidence>
<dbReference type="SUPFAM" id="SSF48403">
    <property type="entry name" value="Ankyrin repeat"/>
    <property type="match status" value="1"/>
</dbReference>
<dbReference type="PROSITE" id="PS50181">
    <property type="entry name" value="FBOX"/>
    <property type="match status" value="1"/>
</dbReference>
<dbReference type="OrthoDB" id="194358at2759"/>
<proteinExistence type="predicted"/>
<dbReference type="InterPro" id="IPR036770">
    <property type="entry name" value="Ankyrin_rpt-contain_sf"/>
</dbReference>
<feature type="repeat" description="ANK" evidence="1">
    <location>
        <begin position="104"/>
        <end position="136"/>
    </location>
</feature>
<sequence length="293" mass="33270">MSSQISTFNLEALPTELLLKIFHAMKYRAAGRLVRTSKTMYRLLNHDLYKRTENQGWFPMGFAAATNNLRTMELCLEAGATIDTHITKDVGYHRWNGDSCYLVGGWRALREALYRMHVDAVKWLLEKGADPNMTDVESEKWLIKDVPLAFAFRQGNSEGDKALRAREVCIALVRAGASMSPLTEHVRNEIEHIVNDDTYIPKNLLRTALPFLYFGVSRQKLRRSCLSEQNLKRNELCQKRFLKDHKSEEDLQAGRKSSFKSERALTPIAPEKAVLELGQISSESALGLGKISP</sequence>
<dbReference type="Pfam" id="PF12796">
    <property type="entry name" value="Ank_2"/>
    <property type="match status" value="1"/>
</dbReference>
<dbReference type="STRING" id="694270.A0A395RMZ9"/>
<feature type="domain" description="F-box" evidence="2">
    <location>
        <begin position="7"/>
        <end position="52"/>
    </location>
</feature>
<dbReference type="PROSITE" id="PS50088">
    <property type="entry name" value="ANK_REPEAT"/>
    <property type="match status" value="1"/>
</dbReference>
<dbReference type="Gene3D" id="1.25.40.20">
    <property type="entry name" value="Ankyrin repeat-containing domain"/>
    <property type="match status" value="1"/>
</dbReference>
<dbReference type="Proteomes" id="UP000266234">
    <property type="component" value="Unassembled WGS sequence"/>
</dbReference>